<dbReference type="Pfam" id="PF24483">
    <property type="entry name" value="DUF7582"/>
    <property type="match status" value="1"/>
</dbReference>
<gene>
    <name evidence="2" type="ORF">BD410DRAFT_894091</name>
</gene>
<evidence type="ECO:0000313" key="3">
    <source>
        <dbReference type="Proteomes" id="UP000294933"/>
    </source>
</evidence>
<accession>A0A4Y7QKS0</accession>
<dbReference type="Proteomes" id="UP000294933">
    <property type="component" value="Unassembled WGS sequence"/>
</dbReference>
<reference evidence="2 3" key="1">
    <citation type="submission" date="2018-06" db="EMBL/GenBank/DDBJ databases">
        <title>A transcriptomic atlas of mushroom development highlights an independent origin of complex multicellularity.</title>
        <authorList>
            <consortium name="DOE Joint Genome Institute"/>
            <person name="Krizsan K."/>
            <person name="Almasi E."/>
            <person name="Merenyi Z."/>
            <person name="Sahu N."/>
            <person name="Viragh M."/>
            <person name="Koszo T."/>
            <person name="Mondo S."/>
            <person name="Kiss B."/>
            <person name="Balint B."/>
            <person name="Kues U."/>
            <person name="Barry K."/>
            <person name="Hegedus J.C."/>
            <person name="Henrissat B."/>
            <person name="Johnson J."/>
            <person name="Lipzen A."/>
            <person name="Ohm R."/>
            <person name="Nagy I."/>
            <person name="Pangilinan J."/>
            <person name="Yan J."/>
            <person name="Xiong Y."/>
            <person name="Grigoriev I.V."/>
            <person name="Hibbett D.S."/>
            <person name="Nagy L.G."/>
        </authorList>
    </citation>
    <scope>NUCLEOTIDE SEQUENCE [LARGE SCALE GENOMIC DNA]</scope>
    <source>
        <strain evidence="2 3">SZMC22713</strain>
    </source>
</reference>
<evidence type="ECO:0000313" key="2">
    <source>
        <dbReference type="EMBL" id="TDL27956.1"/>
    </source>
</evidence>
<dbReference type="InterPro" id="IPR056004">
    <property type="entry name" value="DUF7582"/>
</dbReference>
<proteinExistence type="predicted"/>
<keyword evidence="3" id="KW-1185">Reference proteome</keyword>
<name>A0A4Y7QKS0_9AGAM</name>
<feature type="domain" description="DUF7582" evidence="1">
    <location>
        <begin position="33"/>
        <end position="201"/>
    </location>
</feature>
<dbReference type="EMBL" id="ML170158">
    <property type="protein sequence ID" value="TDL27956.1"/>
    <property type="molecule type" value="Genomic_DNA"/>
</dbReference>
<evidence type="ECO:0000259" key="1">
    <source>
        <dbReference type="Pfam" id="PF24483"/>
    </source>
</evidence>
<organism evidence="2 3">
    <name type="scientific">Rickenella mellea</name>
    <dbReference type="NCBI Taxonomy" id="50990"/>
    <lineage>
        <taxon>Eukaryota</taxon>
        <taxon>Fungi</taxon>
        <taxon>Dikarya</taxon>
        <taxon>Basidiomycota</taxon>
        <taxon>Agaricomycotina</taxon>
        <taxon>Agaricomycetes</taxon>
        <taxon>Hymenochaetales</taxon>
        <taxon>Rickenellaceae</taxon>
        <taxon>Rickenella</taxon>
    </lineage>
</organism>
<dbReference type="AlphaFoldDB" id="A0A4Y7QKS0"/>
<dbReference type="OrthoDB" id="3348320at2759"/>
<dbReference type="VEuPathDB" id="FungiDB:BD410DRAFT_894091"/>
<protein>
    <recommendedName>
        <fullName evidence="1">DUF7582 domain-containing protein</fullName>
    </recommendedName>
</protein>
<sequence>MGKTLFTADDIVKGLRHVSEFIKKNNSKRLTLPINLIVAGGAVSVLVLHNRPATHDVDYWASDDDEMLLVEKAGEMTAAQLDYDEAWLNADMSTFIDCDPAHCDFEKNSIEQNILVFKSDSLRVYVADWKYQLTQKLMRMTSTQNPEPKELSDAVAILQMIVQGMDEKALSKESIRAWYPYGYMIKDDTLSAVQEAYMSKFPMAGLV</sequence>
<dbReference type="STRING" id="50990.A0A4Y7QKS0"/>